<keyword evidence="2" id="KW-1185">Reference proteome</keyword>
<dbReference type="Pfam" id="PF11528">
    <property type="entry name" value="DUF3224"/>
    <property type="match status" value="1"/>
</dbReference>
<evidence type="ECO:0008006" key="3">
    <source>
        <dbReference type="Google" id="ProtNLM"/>
    </source>
</evidence>
<dbReference type="SUPFAM" id="SSF159238">
    <property type="entry name" value="SO1590-like"/>
    <property type="match status" value="1"/>
</dbReference>
<name>A0AAV4LJR2_9BACL</name>
<dbReference type="AlphaFoldDB" id="A0AAV4LJR2"/>
<comment type="caution">
    <text evidence="1">The sequence shown here is derived from an EMBL/GenBank/DDBJ whole genome shotgun (WGS) entry which is preliminary data.</text>
</comment>
<dbReference type="InterPro" id="IPR021607">
    <property type="entry name" value="DUF3224"/>
</dbReference>
<reference evidence="1" key="1">
    <citation type="journal article" date="2023" name="Int. J. Syst. Evol. Microbiol.">
        <title>Collibacillus ludicampi gen. nov., sp. nov., a new soil bacterium of the family Alicyclobacillaceae.</title>
        <authorList>
            <person name="Jojima T."/>
            <person name="Ioku Y."/>
            <person name="Fukuta Y."/>
            <person name="Shirasaka N."/>
            <person name="Matsumura Y."/>
            <person name="Mori M."/>
        </authorList>
    </citation>
    <scope>NUCLEOTIDE SEQUENCE</scope>
    <source>
        <strain evidence="1">TP075</strain>
    </source>
</reference>
<sequence length="133" mass="14534">MKSQANSILKIKYGNEIPFSEIDGGPKLTKGSFVSLYQGELQGEGVLEELKSYFSEASATVYGLERITGHVGDKSGSFILEHLGKFENGILTSKRTVVPGSGTGDLKGIRGEIHFESGNAEEFPITFNYYFED</sequence>
<dbReference type="Gene3D" id="2.40.350.10">
    <property type="entry name" value="SO1590-like"/>
    <property type="match status" value="1"/>
</dbReference>
<gene>
    <name evidence="1" type="ORF">DNHGIG_36530</name>
</gene>
<organism evidence="1 2">
    <name type="scientific">Collibacillus ludicampi</name>
    <dbReference type="NCBI Taxonomy" id="2771369"/>
    <lineage>
        <taxon>Bacteria</taxon>
        <taxon>Bacillati</taxon>
        <taxon>Bacillota</taxon>
        <taxon>Bacilli</taxon>
        <taxon>Bacillales</taxon>
        <taxon>Alicyclobacillaceae</taxon>
        <taxon>Collibacillus</taxon>
    </lineage>
</organism>
<dbReference type="EMBL" id="BOQE01000001">
    <property type="protein sequence ID" value="GIM48104.1"/>
    <property type="molecule type" value="Genomic_DNA"/>
</dbReference>
<protein>
    <recommendedName>
        <fullName evidence="3">DUF3224 domain-containing protein</fullName>
    </recommendedName>
</protein>
<proteinExistence type="predicted"/>
<dbReference type="InterPro" id="IPR023159">
    <property type="entry name" value="SO1590-like_sf"/>
</dbReference>
<accession>A0AAV4LJR2</accession>
<dbReference type="Proteomes" id="UP001057291">
    <property type="component" value="Unassembled WGS sequence"/>
</dbReference>
<evidence type="ECO:0000313" key="2">
    <source>
        <dbReference type="Proteomes" id="UP001057291"/>
    </source>
</evidence>
<dbReference type="RefSeq" id="WP_282201013.1">
    <property type="nucleotide sequence ID" value="NZ_BOQE01000001.1"/>
</dbReference>
<evidence type="ECO:0000313" key="1">
    <source>
        <dbReference type="EMBL" id="GIM48104.1"/>
    </source>
</evidence>